<proteinExistence type="predicted"/>
<dbReference type="InterPro" id="IPR003699">
    <property type="entry name" value="QueA"/>
</dbReference>
<organism evidence="5 6">
    <name type="scientific">Rugosimonospora africana</name>
    <dbReference type="NCBI Taxonomy" id="556532"/>
    <lineage>
        <taxon>Bacteria</taxon>
        <taxon>Bacillati</taxon>
        <taxon>Actinomycetota</taxon>
        <taxon>Actinomycetes</taxon>
        <taxon>Micromonosporales</taxon>
        <taxon>Micromonosporaceae</taxon>
        <taxon>Rugosimonospora</taxon>
    </lineage>
</organism>
<dbReference type="GO" id="GO:0051075">
    <property type="term" value="F:S-adenosylmethionine:tRNA ribosyltransferase-isomerase activity"/>
    <property type="evidence" value="ECO:0007669"/>
    <property type="project" value="TreeGrafter"/>
</dbReference>
<dbReference type="RefSeq" id="WP_239133339.1">
    <property type="nucleotide sequence ID" value="NZ_BONZ01000008.1"/>
</dbReference>
<comment type="caution">
    <text evidence="5">The sequence shown here is derived from an EMBL/GenBank/DDBJ whole genome shotgun (WGS) entry which is preliminary data.</text>
</comment>
<dbReference type="Proteomes" id="UP000642748">
    <property type="component" value="Unassembled WGS sequence"/>
</dbReference>
<evidence type="ECO:0000256" key="2">
    <source>
        <dbReference type="ARBA" id="ARBA00022679"/>
    </source>
</evidence>
<sequence length="371" mass="39253">MSPAAASPTHTAASPAPVVDFTLPANLEAHEPPEARGLSRDGVRLLVGDRATGEVSHHGFTELPGLLRAGDVLVVNTSGTLPAAVPVPDSPLTVHFSTQAPDGRWLVELRTAAGTAPYPGGCPEHRYRLPGGATLTLREEYSRGRLWYADVDTAVSDVEERDIAVKRPLSTGIDAVPGLLRRYGAPIRYGYVPRPWPLPYYQTVFATTPGSAEMPSAARPFSERLVTRLVSAGIQVAPILLHTGVASPEAHERPYPERFAVPGTTARIVNQARAAGGRIVAVGTTAVRALESAATATGTVAAASGWTDLVITPDRGVRAVDGLLTGLHEPRASHLDMLAAIAGTELLSRCYQEAIAAGYLWHEFGDVNLLL</sequence>
<accession>A0A8J3VN36</accession>
<dbReference type="PANTHER" id="PTHR30307">
    <property type="entry name" value="S-ADENOSYLMETHIONINE:TRNA RIBOSYLTRANSFERASE-ISOMERASE"/>
    <property type="match status" value="1"/>
</dbReference>
<name>A0A8J3VN36_9ACTN</name>
<keyword evidence="6" id="KW-1185">Reference proteome</keyword>
<dbReference type="PANTHER" id="PTHR30307:SF0">
    <property type="entry name" value="S-ADENOSYLMETHIONINE:TRNA RIBOSYLTRANSFERASE-ISOMERASE"/>
    <property type="match status" value="1"/>
</dbReference>
<dbReference type="GO" id="GO:0008616">
    <property type="term" value="P:tRNA queuosine(34) biosynthetic process"/>
    <property type="evidence" value="ECO:0007669"/>
    <property type="project" value="UniProtKB-KW"/>
</dbReference>
<dbReference type="Pfam" id="PF02547">
    <property type="entry name" value="Queuosine_synth"/>
    <property type="match status" value="1"/>
</dbReference>
<evidence type="ECO:0000313" key="5">
    <source>
        <dbReference type="EMBL" id="GIH12550.1"/>
    </source>
</evidence>
<evidence type="ECO:0000256" key="3">
    <source>
        <dbReference type="ARBA" id="ARBA00022691"/>
    </source>
</evidence>
<keyword evidence="3" id="KW-0949">S-adenosyl-L-methionine</keyword>
<protein>
    <submittedName>
        <fullName evidence="5">S-adenosylmethionine:tRNA ribosyltransferase-isomerase</fullName>
    </submittedName>
</protein>
<gene>
    <name evidence="5" type="ORF">Raf01_07220</name>
</gene>
<keyword evidence="4" id="KW-0671">Queuosine biosynthesis</keyword>
<dbReference type="InterPro" id="IPR042118">
    <property type="entry name" value="QueA_dom1"/>
</dbReference>
<dbReference type="InterPro" id="IPR036100">
    <property type="entry name" value="QueA_sf"/>
</dbReference>
<keyword evidence="1" id="KW-0963">Cytoplasm</keyword>
<dbReference type="EMBL" id="BONZ01000008">
    <property type="protein sequence ID" value="GIH12550.1"/>
    <property type="molecule type" value="Genomic_DNA"/>
</dbReference>
<evidence type="ECO:0000256" key="1">
    <source>
        <dbReference type="ARBA" id="ARBA00022490"/>
    </source>
</evidence>
<dbReference type="AlphaFoldDB" id="A0A8J3VN36"/>
<evidence type="ECO:0000313" key="6">
    <source>
        <dbReference type="Proteomes" id="UP000642748"/>
    </source>
</evidence>
<dbReference type="Gene3D" id="3.40.1780.10">
    <property type="entry name" value="QueA-like"/>
    <property type="match status" value="2"/>
</dbReference>
<evidence type="ECO:0000256" key="4">
    <source>
        <dbReference type="ARBA" id="ARBA00022785"/>
    </source>
</evidence>
<dbReference type="SUPFAM" id="SSF111337">
    <property type="entry name" value="QueA-like"/>
    <property type="match status" value="1"/>
</dbReference>
<keyword evidence="2" id="KW-0808">Transferase</keyword>
<reference evidence="5" key="1">
    <citation type="submission" date="2021-01" db="EMBL/GenBank/DDBJ databases">
        <title>Whole genome shotgun sequence of Rugosimonospora africana NBRC 104875.</title>
        <authorList>
            <person name="Komaki H."/>
            <person name="Tamura T."/>
        </authorList>
    </citation>
    <scope>NUCLEOTIDE SEQUENCE</scope>
    <source>
        <strain evidence="5">NBRC 104875</strain>
    </source>
</reference>